<accession>A0A2C6DSV6</accession>
<dbReference type="FunFam" id="3.20.20.120:FF:000011">
    <property type="entry name" value="D-galactonate dehydratase family member VSWAT3_13707"/>
    <property type="match status" value="1"/>
</dbReference>
<reference evidence="7" key="1">
    <citation type="submission" date="2017-09" db="EMBL/GenBank/DDBJ databases">
        <title>FDA dAtabase for Regulatory Grade micrObial Sequences (FDA-ARGOS): Supporting development and validation of Infectious Disease Dx tests.</title>
        <authorList>
            <person name="Minogue T."/>
            <person name="Wolcott M."/>
            <person name="Wasieloski L."/>
            <person name="Aguilar W."/>
            <person name="Moore D."/>
            <person name="Tallon L."/>
            <person name="Sadzewicz L."/>
            <person name="Ott S."/>
            <person name="Zhao X."/>
            <person name="Nagaraj S."/>
            <person name="Vavikolanu K."/>
            <person name="Aluvathingal J."/>
            <person name="Nadendla S."/>
            <person name="Sichtig H."/>
        </authorList>
    </citation>
    <scope>NUCLEOTIDE SEQUENCE [LARGE SCALE GENOMIC DNA]</scope>
    <source>
        <strain evidence="7">FDAARGOS_387</strain>
    </source>
</reference>
<dbReference type="PROSITE" id="PS00908">
    <property type="entry name" value="MR_MLE_1"/>
    <property type="match status" value="1"/>
</dbReference>
<dbReference type="InterPro" id="IPR013341">
    <property type="entry name" value="Mandelate_racemase_N_dom"/>
</dbReference>
<evidence type="ECO:0000259" key="5">
    <source>
        <dbReference type="SMART" id="SM00922"/>
    </source>
</evidence>
<dbReference type="InterPro" id="IPR029065">
    <property type="entry name" value="Enolase_C-like"/>
</dbReference>
<dbReference type="RefSeq" id="WP_029096810.1">
    <property type="nucleotide sequence ID" value="NZ_PDDX01000001.1"/>
</dbReference>
<dbReference type="Pfam" id="PF13378">
    <property type="entry name" value="MR_MLE_C"/>
    <property type="match status" value="1"/>
</dbReference>
<evidence type="ECO:0000256" key="1">
    <source>
        <dbReference type="ARBA" id="ARBA00010339"/>
    </source>
</evidence>
<name>A0A2C6DSV6_9GAMM</name>
<evidence type="ECO:0000256" key="2">
    <source>
        <dbReference type="ARBA" id="ARBA00022723"/>
    </source>
</evidence>
<dbReference type="GO" id="GO:0009063">
    <property type="term" value="P:amino acid catabolic process"/>
    <property type="evidence" value="ECO:0007669"/>
    <property type="project" value="InterPro"/>
</dbReference>
<dbReference type="STRING" id="1111728.GCA_000427805_03289"/>
<dbReference type="Proteomes" id="UP000224974">
    <property type="component" value="Unassembled WGS sequence"/>
</dbReference>
<dbReference type="AlphaFoldDB" id="A0A2C6DSV6"/>
<evidence type="ECO:0000313" key="6">
    <source>
        <dbReference type="EMBL" id="PHI31891.1"/>
    </source>
</evidence>
<dbReference type="PANTHER" id="PTHR48080:SF6">
    <property type="entry name" value="STARVATION-SENSING PROTEIN RSPA"/>
    <property type="match status" value="1"/>
</dbReference>
<evidence type="ECO:0000256" key="4">
    <source>
        <dbReference type="SAM" id="MobiDB-lite"/>
    </source>
</evidence>
<keyword evidence="2" id="KW-0479">Metal-binding</keyword>
<comment type="similarity">
    <text evidence="1">Belongs to the mandelate racemase/muconate lactonizing enzyme family. GalD subfamily.</text>
</comment>
<dbReference type="Gene3D" id="3.20.20.120">
    <property type="entry name" value="Enolase-like C-terminal domain"/>
    <property type="match status" value="1"/>
</dbReference>
<dbReference type="InterPro" id="IPR034593">
    <property type="entry name" value="DgoD-like"/>
</dbReference>
<dbReference type="SMART" id="SM00922">
    <property type="entry name" value="MR_MLE"/>
    <property type="match status" value="1"/>
</dbReference>
<feature type="region of interest" description="Disordered" evidence="4">
    <location>
        <begin position="398"/>
        <end position="417"/>
    </location>
</feature>
<dbReference type="InterPro" id="IPR018110">
    <property type="entry name" value="Mandel_Rmase/mucon_lact_enz_CS"/>
</dbReference>
<dbReference type="OrthoDB" id="103536at2"/>
<evidence type="ECO:0000313" key="7">
    <source>
        <dbReference type="Proteomes" id="UP000224974"/>
    </source>
</evidence>
<sequence>MQELKVTNVKTILTAPGGIDLVVVKVETNQPGLYGLGCATFTQRIYGVEAAIENYMKPFLIGKDPSRIEDIWQSACVSGYWRSGPIMNNALSGIDMALWDIKGKLAGMPVYELLGGKCRDGIPLYRHADGEDEFAVEDNIHALMAEGYQYVRCQMGMYGGAGTDDMKLIATQYAKAKNIQPKRSPRTRTPGIYFDPEAYVKSVPRLFDHLRNKLGFGIEFIHDVHERVTPIAAVQLAKNLEQYHLFYLEDPVAPENIEWLKIMRQQTSTPISMGELFTNVNEYKSLIINQQIDYIRCHVSTIGGITPAKKLATLSEMCGVRTAWHGPGDISPIGVAANLHLDMSSTNFGIQEITPMNDQLREVFSGCPEIDNGYAYLSDKPGLGIDIDEEKAKQYPCQGGIPSWTMARTPDGTASRP</sequence>
<proteinExistence type="inferred from homology"/>
<dbReference type="InterPro" id="IPR013342">
    <property type="entry name" value="Mandelate_racemase_C"/>
</dbReference>
<dbReference type="Pfam" id="PF02746">
    <property type="entry name" value="MR_MLE_N"/>
    <property type="match status" value="1"/>
</dbReference>
<feature type="domain" description="Mandelate racemase/muconate lactonizing enzyme C-terminal" evidence="5">
    <location>
        <begin position="136"/>
        <end position="270"/>
    </location>
</feature>
<dbReference type="EMBL" id="PDDX01000001">
    <property type="protein sequence ID" value="PHI31891.1"/>
    <property type="molecule type" value="Genomic_DNA"/>
</dbReference>
<keyword evidence="7" id="KW-1185">Reference proteome</keyword>
<gene>
    <name evidence="6" type="ORF">CRN84_22505</name>
</gene>
<keyword evidence="3" id="KW-0460">Magnesium</keyword>
<comment type="caution">
    <text evidence="6">The sequence shown here is derived from an EMBL/GenBank/DDBJ whole genome shotgun (WGS) entry which is preliminary data.</text>
</comment>
<dbReference type="SUPFAM" id="SSF51604">
    <property type="entry name" value="Enolase C-terminal domain-like"/>
    <property type="match status" value="1"/>
</dbReference>
<dbReference type="PANTHER" id="PTHR48080">
    <property type="entry name" value="D-GALACTONATE DEHYDRATASE-RELATED"/>
    <property type="match status" value="1"/>
</dbReference>
<dbReference type="InterPro" id="IPR036849">
    <property type="entry name" value="Enolase-like_C_sf"/>
</dbReference>
<dbReference type="PROSITE" id="PS00909">
    <property type="entry name" value="MR_MLE_2"/>
    <property type="match status" value="1"/>
</dbReference>
<dbReference type="Gene3D" id="3.30.390.10">
    <property type="entry name" value="Enolase-like, N-terminal domain"/>
    <property type="match status" value="1"/>
</dbReference>
<protein>
    <submittedName>
        <fullName evidence="6">Starvation-sensing protein RspA</fullName>
    </submittedName>
</protein>
<organism evidence="6 7">
    <name type="scientific">Budvicia aquatica</name>
    <dbReference type="NCBI Taxonomy" id="82979"/>
    <lineage>
        <taxon>Bacteria</taxon>
        <taxon>Pseudomonadati</taxon>
        <taxon>Pseudomonadota</taxon>
        <taxon>Gammaproteobacteria</taxon>
        <taxon>Enterobacterales</taxon>
        <taxon>Budviciaceae</taxon>
        <taxon>Budvicia</taxon>
    </lineage>
</organism>
<dbReference type="SUPFAM" id="SSF54826">
    <property type="entry name" value="Enolase N-terminal domain-like"/>
    <property type="match status" value="1"/>
</dbReference>
<dbReference type="InterPro" id="IPR029017">
    <property type="entry name" value="Enolase-like_N"/>
</dbReference>
<evidence type="ECO:0000256" key="3">
    <source>
        <dbReference type="ARBA" id="ARBA00022842"/>
    </source>
</evidence>
<dbReference type="GO" id="GO:0000287">
    <property type="term" value="F:magnesium ion binding"/>
    <property type="evidence" value="ECO:0007669"/>
    <property type="project" value="UniProtKB-ARBA"/>
</dbReference>